<gene>
    <name evidence="2" type="ORF">SPHINGO391_290017</name>
</gene>
<dbReference type="PANTHER" id="PTHR12706:SF30">
    <property type="entry name" value="PROTEIN STRAWBERRY NOTCH-RELATED"/>
    <property type="match status" value="1"/>
</dbReference>
<dbReference type="InterPro" id="IPR026741">
    <property type="entry name" value="SNO"/>
</dbReference>
<evidence type="ECO:0000259" key="1">
    <source>
        <dbReference type="Pfam" id="PF13872"/>
    </source>
</evidence>
<dbReference type="InterPro" id="IPR029063">
    <property type="entry name" value="SAM-dependent_MTases_sf"/>
</dbReference>
<organism evidence="2 3">
    <name type="scientific">Sphingomonas aurantiaca</name>
    <dbReference type="NCBI Taxonomy" id="185949"/>
    <lineage>
        <taxon>Bacteria</taxon>
        <taxon>Pseudomonadati</taxon>
        <taxon>Pseudomonadota</taxon>
        <taxon>Alphaproteobacteria</taxon>
        <taxon>Sphingomonadales</taxon>
        <taxon>Sphingomonadaceae</taxon>
        <taxon>Sphingomonas</taxon>
    </lineage>
</organism>
<evidence type="ECO:0000313" key="2">
    <source>
        <dbReference type="EMBL" id="VVS98862.1"/>
    </source>
</evidence>
<dbReference type="Proteomes" id="UP000326857">
    <property type="component" value="Unassembled WGS sequence"/>
</dbReference>
<dbReference type="CDD" id="cd02440">
    <property type="entry name" value="AdoMet_MTases"/>
    <property type="match status" value="1"/>
</dbReference>
<dbReference type="InterPro" id="IPR039187">
    <property type="entry name" value="SNO_AAA"/>
</dbReference>
<dbReference type="RefSeq" id="WP_151989782.1">
    <property type="nucleotide sequence ID" value="NZ_LR701522.1"/>
</dbReference>
<dbReference type="EMBL" id="CABVLI010000022">
    <property type="protein sequence ID" value="VVS98862.1"/>
    <property type="molecule type" value="Genomic_DNA"/>
</dbReference>
<sequence>MRTSAAALELDFTEPSITAAKAVADTIARNGSLQRDTLLWVMEQAYGGSSADGRWSLRDAYDMLELAEVMHLAKADLPSTPGDCLAALTALVAGLPTHTVRSEDQIELQQFSTPAPIAYLAALAGRIAATDLVLEPSAGTGLLAAFAHRVGARLILNEIDPARAEMLAAAFPGVAVTRHDGELIHDLLEPTIRPTAVLINPPFSRSVGRHADPLAAFRHLRAALMRLGTGGRCAAILPDRVDTSSRAWAKATEGCTLTLHLELPANAYAKHGTSQTVKIMVLEKGTGTPAELIRCATLADALAAIAAKAASPVSAPVPRTASLLARPAGRSSLLGGLASKPRLNAPPGKAVQSQTATPIDYTVFAEPLPTGESVGVYLPYRPSRIAIGCASAHPTALVESIAMGSITAPRPTYVPTLPNAVVDAKTLSDAQLETLIYAGDAFERDIPGLFKPVEEGLSIAPSEDGRPYRTGFFLGDGTGAGKGRQVAAIIRRDQTSGAETEILRLETEERYKPLALDRALRVLGEDARPIVNRKSGKAAIRCSTYSLTDDDGEIVRRYELVRPTRTERMRQDLLLETMWEDASEAEFSTLWQAEVEEMSGKTRTNTLYLVTGLLLPVWDRLPDDHVQVWRLNTDDGQSFLGRIVPAPLVTKLADAFGIAATISVSGAETAKHVMGSGEITALGAYRLKRSLVAGQQRLELLDWPHTRLAELKAAGCFTEIIQHKTRMFIPVATAATVIDRITA</sequence>
<proteinExistence type="predicted"/>
<dbReference type="AlphaFoldDB" id="A0A5E7XWH3"/>
<dbReference type="PANTHER" id="PTHR12706">
    <property type="entry name" value="STRAWBERRY NOTCH-RELATED"/>
    <property type="match status" value="1"/>
</dbReference>
<protein>
    <recommendedName>
        <fullName evidence="1">Strawberry notch AAA domain-containing protein</fullName>
    </recommendedName>
</protein>
<name>A0A5E7XWH3_9SPHN</name>
<dbReference type="Gene3D" id="3.40.50.150">
    <property type="entry name" value="Vaccinia Virus protein VP39"/>
    <property type="match status" value="1"/>
</dbReference>
<dbReference type="GO" id="GO:0006355">
    <property type="term" value="P:regulation of DNA-templated transcription"/>
    <property type="evidence" value="ECO:0007669"/>
    <property type="project" value="InterPro"/>
</dbReference>
<dbReference type="Pfam" id="PF13872">
    <property type="entry name" value="AAA_34"/>
    <property type="match status" value="1"/>
</dbReference>
<reference evidence="2 3" key="1">
    <citation type="submission" date="2019-09" db="EMBL/GenBank/DDBJ databases">
        <authorList>
            <person name="Dittami M. S."/>
        </authorList>
    </citation>
    <scope>NUCLEOTIDE SEQUENCE [LARGE SCALE GENOMIC DNA]</scope>
    <source>
        <strain evidence="2">SPHINGO391</strain>
    </source>
</reference>
<evidence type="ECO:0000313" key="3">
    <source>
        <dbReference type="Proteomes" id="UP000326857"/>
    </source>
</evidence>
<accession>A0A5E7XWH3</accession>
<dbReference type="SUPFAM" id="SSF53335">
    <property type="entry name" value="S-adenosyl-L-methionine-dependent methyltransferases"/>
    <property type="match status" value="1"/>
</dbReference>
<feature type="domain" description="Strawberry notch AAA" evidence="1">
    <location>
        <begin position="392"/>
        <end position="560"/>
    </location>
</feature>